<feature type="compositionally biased region" description="Low complexity" evidence="1">
    <location>
        <begin position="76"/>
        <end position="87"/>
    </location>
</feature>
<accession>K3VSZ8</accession>
<name>K3VSZ8_FUSPC</name>
<dbReference type="GeneID" id="20359640"/>
<dbReference type="OrthoDB" id="5421765at2759"/>
<feature type="compositionally biased region" description="Low complexity" evidence="1">
    <location>
        <begin position="100"/>
        <end position="111"/>
    </location>
</feature>
<dbReference type="HOGENOM" id="CLU_039749_2_0_1"/>
<dbReference type="KEGG" id="fpu:FPSE_01020"/>
<dbReference type="RefSeq" id="XP_009252415.1">
    <property type="nucleotide sequence ID" value="XM_009254140.1"/>
</dbReference>
<proteinExistence type="predicted"/>
<protein>
    <submittedName>
        <fullName evidence="3">Uncharacterized protein</fullName>
    </submittedName>
</protein>
<feature type="compositionally biased region" description="Polar residues" evidence="1">
    <location>
        <begin position="88"/>
        <end position="99"/>
    </location>
</feature>
<keyword evidence="2" id="KW-0812">Transmembrane</keyword>
<sequence length="465" mass="50114">MRLISFLPRSVTVTQPELERATGYTMTGTTVTAPTKLTLVESGFIITKTYDTTAFPDIKNGIPVWNVAVSTGEGASTTTKEPSTETTDLSATNPSDNLATTSEISNTIETSAGISQTRKPTNAPEVSATEAPSTSSKRLSDGAVAGVALGCVVAGLTIGLVAALILFRRRRKSTNSSPGFIALESRHAESKTEPQVNVVSSTHDAELEQFLLDATPDKEIQAELCSLSELIYQHVETYYHGPQVLASSAEVAQCLVHIGYSPELSGLQAEAVAAVCLAPRTSRVGLRHVLSHIIFRRLDFNSRGNLSMLPPAIVAMAQEKSTLENADSPAISLARSRWRSLSALLLHPNPAERTPLPLSMDEAPAKAQSLANELNTFLQLFVAQDSTSRQEQTNHLQDVILECTRLGYVLLSQPGDWGFIFDSKTTPKDRTRRIVVCPGLERLSHNNGTRYGSPKEVAAAETMSL</sequence>
<reference evidence="3 4" key="1">
    <citation type="journal article" date="2012" name="PLoS Pathog.">
        <title>Comparative pathogenomics reveals horizontally acquired novel virulence genes in fungi infecting cereal hosts.</title>
        <authorList>
            <person name="Gardiner D.M."/>
            <person name="McDonald M.C."/>
            <person name="Covarelli L."/>
            <person name="Solomon P.S."/>
            <person name="Rusu A.G."/>
            <person name="Marshall M."/>
            <person name="Kazan K."/>
            <person name="Chakraborty S."/>
            <person name="McDonald B.A."/>
            <person name="Manners J.M."/>
        </authorList>
    </citation>
    <scope>NUCLEOTIDE SEQUENCE [LARGE SCALE GENOMIC DNA]</scope>
    <source>
        <strain evidence="3 4">CS3096</strain>
    </source>
</reference>
<keyword evidence="2" id="KW-1133">Transmembrane helix</keyword>
<feature type="transmembrane region" description="Helical" evidence="2">
    <location>
        <begin position="143"/>
        <end position="167"/>
    </location>
</feature>
<evidence type="ECO:0000256" key="2">
    <source>
        <dbReference type="SAM" id="Phobius"/>
    </source>
</evidence>
<feature type="region of interest" description="Disordered" evidence="1">
    <location>
        <begin position="73"/>
        <end position="137"/>
    </location>
</feature>
<dbReference type="Proteomes" id="UP000007978">
    <property type="component" value="Chromosome 3"/>
</dbReference>
<organism evidence="3 4">
    <name type="scientific">Fusarium pseudograminearum (strain CS3096)</name>
    <name type="common">Wheat and barley crown-rot fungus</name>
    <dbReference type="NCBI Taxonomy" id="1028729"/>
    <lineage>
        <taxon>Eukaryota</taxon>
        <taxon>Fungi</taxon>
        <taxon>Dikarya</taxon>
        <taxon>Ascomycota</taxon>
        <taxon>Pezizomycotina</taxon>
        <taxon>Sordariomycetes</taxon>
        <taxon>Hypocreomycetidae</taxon>
        <taxon>Hypocreales</taxon>
        <taxon>Nectriaceae</taxon>
        <taxon>Fusarium</taxon>
    </lineage>
</organism>
<evidence type="ECO:0000256" key="1">
    <source>
        <dbReference type="SAM" id="MobiDB-lite"/>
    </source>
</evidence>
<feature type="region of interest" description="Disordered" evidence="1">
    <location>
        <begin position="446"/>
        <end position="465"/>
    </location>
</feature>
<evidence type="ECO:0000313" key="4">
    <source>
        <dbReference type="Proteomes" id="UP000007978"/>
    </source>
</evidence>
<keyword evidence="4" id="KW-1185">Reference proteome</keyword>
<dbReference type="eggNOG" id="ENOG502SVX1">
    <property type="taxonomic scope" value="Eukaryota"/>
</dbReference>
<dbReference type="AlphaFoldDB" id="K3VSZ8"/>
<evidence type="ECO:0000313" key="3">
    <source>
        <dbReference type="EMBL" id="EKJ78877.1"/>
    </source>
</evidence>
<dbReference type="EMBL" id="AFNW01000019">
    <property type="protein sequence ID" value="EKJ78877.1"/>
    <property type="molecule type" value="Genomic_DNA"/>
</dbReference>
<gene>
    <name evidence="3" type="ORF">FPSE_01020</name>
</gene>
<comment type="caution">
    <text evidence="3">The sequence shown here is derived from an EMBL/GenBank/DDBJ whole genome shotgun (WGS) entry which is preliminary data.</text>
</comment>
<keyword evidence="2" id="KW-0472">Membrane</keyword>